<protein>
    <submittedName>
        <fullName evidence="1">Transcriptional regulator</fullName>
    </submittedName>
</protein>
<evidence type="ECO:0000313" key="1">
    <source>
        <dbReference type="EMBL" id="PTK58493.1"/>
    </source>
</evidence>
<dbReference type="Proteomes" id="UP000240400">
    <property type="component" value="Unassembled WGS sequence"/>
</dbReference>
<organism evidence="1 2">
    <name type="scientific">Staphylococcus nepalensis</name>
    <dbReference type="NCBI Taxonomy" id="214473"/>
    <lineage>
        <taxon>Bacteria</taxon>
        <taxon>Bacillati</taxon>
        <taxon>Bacillota</taxon>
        <taxon>Bacilli</taxon>
        <taxon>Bacillales</taxon>
        <taxon>Staphylococcaceae</taxon>
        <taxon>Staphylococcus</taxon>
    </lineage>
</organism>
<dbReference type="AlphaFoldDB" id="A0A2T4S9K3"/>
<proteinExistence type="predicted"/>
<dbReference type="EMBL" id="PZHR01000047">
    <property type="protein sequence ID" value="PTK58493.1"/>
    <property type="molecule type" value="Genomic_DNA"/>
</dbReference>
<evidence type="ECO:0000313" key="2">
    <source>
        <dbReference type="Proteomes" id="UP000240400"/>
    </source>
</evidence>
<feature type="non-terminal residue" evidence="1">
    <location>
        <position position="1"/>
    </location>
</feature>
<reference evidence="1 2" key="1">
    <citation type="journal article" date="2016" name="Front. Microbiol.">
        <title>Comprehensive Phylogenetic Analysis of Bovine Non-aureus Staphylococci Species Based on Whole-Genome Sequencing.</title>
        <authorList>
            <person name="Naushad S."/>
            <person name="Barkema H.W."/>
            <person name="Luby C."/>
            <person name="Condas L.A."/>
            <person name="Nobrega D.B."/>
            <person name="Carson D.A."/>
            <person name="De Buck J."/>
        </authorList>
    </citation>
    <scope>NUCLEOTIDE SEQUENCE [LARGE SCALE GENOMIC DNA]</scope>
    <source>
        <strain evidence="1 2">SNUC 4337</strain>
    </source>
</reference>
<gene>
    <name evidence="1" type="ORF">BUZ61_09210</name>
</gene>
<name>A0A2T4S9K3_9STAP</name>
<comment type="caution">
    <text evidence="1">The sequence shown here is derived from an EMBL/GenBank/DDBJ whole genome shotgun (WGS) entry which is preliminary data.</text>
</comment>
<accession>A0A2T4S9K3</accession>
<sequence length="31" mass="3652">LLECRFPNNDYLNAFLARLNKHANYNVLMAI</sequence>